<dbReference type="PANTHER" id="PTHR11371:SF31">
    <property type="entry name" value="EXTRACELLULAR NUCLEASE"/>
    <property type="match status" value="1"/>
</dbReference>
<feature type="domain" description="Endonuclease/exonuclease/phosphatase" evidence="1">
    <location>
        <begin position="58"/>
        <end position="236"/>
    </location>
</feature>
<reference evidence="2 3" key="1">
    <citation type="journal article" date="2016" name="Nat. Commun.">
        <title>Thousands of microbial genomes shed light on interconnected biogeochemical processes in an aquifer system.</title>
        <authorList>
            <person name="Anantharaman K."/>
            <person name="Brown C.T."/>
            <person name="Hug L.A."/>
            <person name="Sharon I."/>
            <person name="Castelle C.J."/>
            <person name="Probst A.J."/>
            <person name="Thomas B.C."/>
            <person name="Singh A."/>
            <person name="Wilkins M.J."/>
            <person name="Karaoz U."/>
            <person name="Brodie E.L."/>
            <person name="Williams K.H."/>
            <person name="Hubbard S.S."/>
            <person name="Banfield J.F."/>
        </authorList>
    </citation>
    <scope>NUCLEOTIDE SEQUENCE [LARGE SCALE GENOMIC DNA]</scope>
</reference>
<dbReference type="InterPro" id="IPR036691">
    <property type="entry name" value="Endo/exonu/phosph_ase_sf"/>
</dbReference>
<evidence type="ECO:0000313" key="3">
    <source>
        <dbReference type="Proteomes" id="UP000178636"/>
    </source>
</evidence>
<protein>
    <recommendedName>
        <fullName evidence="1">Endonuclease/exonuclease/phosphatase domain-containing protein</fullName>
    </recommendedName>
</protein>
<accession>A0A1G2DCX3</accession>
<dbReference type="PANTHER" id="PTHR11371">
    <property type="entry name" value="DEOXYRIBONUCLEASE"/>
    <property type="match status" value="1"/>
</dbReference>
<dbReference type="STRING" id="1798664.A3C93_01105"/>
<proteinExistence type="predicted"/>
<dbReference type="EMBL" id="MHLO01000033">
    <property type="protein sequence ID" value="OGZ11497.1"/>
    <property type="molecule type" value="Genomic_DNA"/>
</dbReference>
<dbReference type="Gene3D" id="3.60.10.10">
    <property type="entry name" value="Endonuclease/exonuclease/phosphatase"/>
    <property type="match status" value="1"/>
</dbReference>
<evidence type="ECO:0000259" key="1">
    <source>
        <dbReference type="Pfam" id="PF03372"/>
    </source>
</evidence>
<dbReference type="AlphaFoldDB" id="A0A1G2DCX3"/>
<organism evidence="2 3">
    <name type="scientific">Candidatus Lloydbacteria bacterium RIFCSPHIGHO2_02_FULL_54_17</name>
    <dbReference type="NCBI Taxonomy" id="1798664"/>
    <lineage>
        <taxon>Bacteria</taxon>
        <taxon>Candidatus Lloydiibacteriota</taxon>
    </lineage>
</organism>
<dbReference type="SUPFAM" id="SSF56219">
    <property type="entry name" value="DNase I-like"/>
    <property type="match status" value="1"/>
</dbReference>
<dbReference type="Proteomes" id="UP000178636">
    <property type="component" value="Unassembled WGS sequence"/>
</dbReference>
<dbReference type="GO" id="GO:0003824">
    <property type="term" value="F:catalytic activity"/>
    <property type="evidence" value="ECO:0007669"/>
    <property type="project" value="InterPro"/>
</dbReference>
<gene>
    <name evidence="2" type="ORF">A3C93_01105</name>
</gene>
<sequence length="305" mass="33523">MKKFLIALVCLSVTLAVVWLVYPRHNDQQVTSLKETAIERSGVTPKAPSGSDCTHTFVSWNIANFGRKKTDEEITLMAKVLAHADIVAIQEVTAGKDVGAQAVAKLASALGRTGASWDYIVSDPTQPPSAGVERYVFLWKKHMATINRDEAHLVSELQASVDREPYALTFQPKNAPAVKIFTVHAVPTEKEPIYEIEALVSAKEIANATRAIVAGDFNLPPNKTDPLFGQIGFAGNVNEHTSLKSIMRKEGHTARQYDNVYTKGVTVCKAGAIDFVQMHFAPVTQESLRNARRVSDHLPVFVNFR</sequence>
<dbReference type="InterPro" id="IPR005135">
    <property type="entry name" value="Endo/exonuclease/phosphatase"/>
</dbReference>
<dbReference type="Pfam" id="PF03372">
    <property type="entry name" value="Exo_endo_phos"/>
    <property type="match status" value="1"/>
</dbReference>
<comment type="caution">
    <text evidence="2">The sequence shown here is derived from an EMBL/GenBank/DDBJ whole genome shotgun (WGS) entry which is preliminary data.</text>
</comment>
<name>A0A1G2DCX3_9BACT</name>
<dbReference type="CDD" id="cd10283">
    <property type="entry name" value="MnuA_DNase1-like"/>
    <property type="match status" value="1"/>
</dbReference>
<evidence type="ECO:0000313" key="2">
    <source>
        <dbReference type="EMBL" id="OGZ11497.1"/>
    </source>
</evidence>